<dbReference type="SMART" id="SM00740">
    <property type="entry name" value="PASTA"/>
    <property type="match status" value="4"/>
</dbReference>
<evidence type="ECO:0000256" key="9">
    <source>
        <dbReference type="ARBA" id="ARBA00048679"/>
    </source>
</evidence>
<dbReference type="eggNOG" id="COG2815">
    <property type="taxonomic scope" value="Bacteria"/>
</dbReference>
<dbReference type="GO" id="GO:0005524">
    <property type="term" value="F:ATP binding"/>
    <property type="evidence" value="ECO:0007669"/>
    <property type="project" value="UniProtKB-UniRule"/>
</dbReference>
<evidence type="ECO:0000256" key="6">
    <source>
        <dbReference type="ARBA" id="ARBA00022777"/>
    </source>
</evidence>
<dbReference type="FunFam" id="1.10.510.10:FF:000021">
    <property type="entry name" value="Serine/threonine protein kinase"/>
    <property type="match status" value="1"/>
</dbReference>
<evidence type="ECO:0000256" key="4">
    <source>
        <dbReference type="ARBA" id="ARBA00022737"/>
    </source>
</evidence>
<dbReference type="Proteomes" id="UP000014408">
    <property type="component" value="Unassembled WGS sequence"/>
</dbReference>
<evidence type="ECO:0000256" key="3">
    <source>
        <dbReference type="ARBA" id="ARBA00022679"/>
    </source>
</evidence>
<evidence type="ECO:0000256" key="2">
    <source>
        <dbReference type="ARBA" id="ARBA00022527"/>
    </source>
</evidence>
<dbReference type="PANTHER" id="PTHR43289">
    <property type="entry name" value="MITOGEN-ACTIVATED PROTEIN KINASE KINASE KINASE 20-RELATED"/>
    <property type="match status" value="1"/>
</dbReference>
<dbReference type="GO" id="GO:0045717">
    <property type="term" value="P:negative regulation of fatty acid biosynthetic process"/>
    <property type="evidence" value="ECO:0007669"/>
    <property type="project" value="UniProtKB-ARBA"/>
</dbReference>
<protein>
    <recommendedName>
        <fullName evidence="1">non-specific serine/threonine protein kinase</fullName>
        <ecNumber evidence="1">2.7.11.1</ecNumber>
    </recommendedName>
</protein>
<keyword evidence="6" id="KW-0418">Kinase</keyword>
<dbReference type="CDD" id="cd14014">
    <property type="entry name" value="STKc_PknB_like"/>
    <property type="match status" value="1"/>
</dbReference>
<dbReference type="SUPFAM" id="SSF54184">
    <property type="entry name" value="Penicillin-binding protein 2x (pbp-2x), c-terminal domain"/>
    <property type="match status" value="1"/>
</dbReference>
<dbReference type="InterPro" id="IPR008271">
    <property type="entry name" value="Ser/Thr_kinase_AS"/>
</dbReference>
<dbReference type="InterPro" id="IPR011009">
    <property type="entry name" value="Kinase-like_dom_sf"/>
</dbReference>
<dbReference type="PANTHER" id="PTHR43289:SF6">
    <property type="entry name" value="SERINE_THREONINE-PROTEIN KINASE NEKL-3"/>
    <property type="match status" value="1"/>
</dbReference>
<comment type="caution">
    <text evidence="14">The sequence shown here is derived from an EMBL/GenBank/DDBJ whole genome shotgun (WGS) entry which is preliminary data.</text>
</comment>
<feature type="binding site" evidence="10">
    <location>
        <position position="36"/>
    </location>
    <ligand>
        <name>ATP</name>
        <dbReference type="ChEBI" id="CHEBI:30616"/>
    </ligand>
</feature>
<dbReference type="HOGENOM" id="CLU_000288_135_2_11"/>
<dbReference type="GO" id="GO:0004674">
    <property type="term" value="F:protein serine/threonine kinase activity"/>
    <property type="evidence" value="ECO:0007669"/>
    <property type="project" value="UniProtKB-KW"/>
</dbReference>
<evidence type="ECO:0000256" key="8">
    <source>
        <dbReference type="ARBA" id="ARBA00047899"/>
    </source>
</evidence>
<organism evidence="14 15">
    <name type="scientific">Corynebacterium pyruviciproducens ATCC BAA-1742</name>
    <dbReference type="NCBI Taxonomy" id="1125779"/>
    <lineage>
        <taxon>Bacteria</taxon>
        <taxon>Bacillati</taxon>
        <taxon>Actinomycetota</taxon>
        <taxon>Actinomycetes</taxon>
        <taxon>Mycobacteriales</taxon>
        <taxon>Corynebacteriaceae</taxon>
        <taxon>Corynebacterium</taxon>
    </lineage>
</organism>
<comment type="catalytic activity">
    <reaction evidence="9">
        <text>L-seryl-[protein] + ATP = O-phospho-L-seryl-[protein] + ADP + H(+)</text>
        <dbReference type="Rhea" id="RHEA:17989"/>
        <dbReference type="Rhea" id="RHEA-COMP:9863"/>
        <dbReference type="Rhea" id="RHEA-COMP:11604"/>
        <dbReference type="ChEBI" id="CHEBI:15378"/>
        <dbReference type="ChEBI" id="CHEBI:29999"/>
        <dbReference type="ChEBI" id="CHEBI:30616"/>
        <dbReference type="ChEBI" id="CHEBI:83421"/>
        <dbReference type="ChEBI" id="CHEBI:456216"/>
        <dbReference type="EC" id="2.7.11.1"/>
    </reaction>
</comment>
<keyword evidence="4" id="KW-0677">Repeat</keyword>
<evidence type="ECO:0000256" key="5">
    <source>
        <dbReference type="ARBA" id="ARBA00022741"/>
    </source>
</evidence>
<dbReference type="Gene3D" id="3.30.200.20">
    <property type="entry name" value="Phosphorylase Kinase, domain 1"/>
    <property type="match status" value="1"/>
</dbReference>
<dbReference type="InterPro" id="IPR005543">
    <property type="entry name" value="PASTA_dom"/>
</dbReference>
<dbReference type="PROSITE" id="PS51178">
    <property type="entry name" value="PASTA"/>
    <property type="match status" value="4"/>
</dbReference>
<dbReference type="EC" id="2.7.11.1" evidence="1"/>
<reference evidence="14 15" key="1">
    <citation type="submission" date="2013-05" db="EMBL/GenBank/DDBJ databases">
        <title>The Genome Sequence of Corynebacterium pyruviciproducens 1773O (ATCC BAA-1742).</title>
        <authorList>
            <consortium name="The Broad Institute Genomics Platform"/>
            <person name="Earl A."/>
            <person name="Ward D."/>
            <person name="Feldgarden M."/>
            <person name="Gevers D."/>
            <person name="Tong J."/>
            <person name="Walker B."/>
            <person name="Young S."/>
            <person name="Zeng Q."/>
            <person name="Gargeya S."/>
            <person name="Fitzgerald M."/>
            <person name="Haas B."/>
            <person name="Abouelleil A."/>
            <person name="Allen A.W."/>
            <person name="Alvarado L."/>
            <person name="Arachchi H.M."/>
            <person name="Berlin A.M."/>
            <person name="Chapman S.B."/>
            <person name="Gainer-Dewar J."/>
            <person name="Goldberg J."/>
            <person name="Griggs A."/>
            <person name="Gujja S."/>
            <person name="Hansen M."/>
            <person name="Howarth C."/>
            <person name="Imamovic A."/>
            <person name="Ireland A."/>
            <person name="Larimer J."/>
            <person name="McCowan C."/>
            <person name="Murphy C."/>
            <person name="Pearson M."/>
            <person name="Poon T.W."/>
            <person name="Priest M."/>
            <person name="Roberts A."/>
            <person name="Saif S."/>
            <person name="Shea T."/>
            <person name="Sisk P."/>
            <person name="Sykes S."/>
            <person name="Wortman J."/>
            <person name="Nusbaum C."/>
            <person name="Birren B."/>
        </authorList>
    </citation>
    <scope>NUCLEOTIDE SEQUENCE [LARGE SCALE GENOMIC DNA]</scope>
    <source>
        <strain evidence="14 15">ATCC BAA-1742</strain>
    </source>
</reference>
<dbReference type="eggNOG" id="COG0515">
    <property type="taxonomic scope" value="Bacteria"/>
</dbReference>
<gene>
    <name evidence="14" type="ORF">HMPREF1219_01951</name>
</gene>
<keyword evidence="15" id="KW-1185">Reference proteome</keyword>
<sequence>MMIASRYELGDSIGTGGMSDVYQATDTILGRDVAIKILRNDLARDEGFRDRFKKEAQNSAQLNHPAIVSVFDTGTIERDGMEVPYIVMELVHGKTLREVGPLPVREAAKIMVPVAQALAASHAAGIVHRDIKPANIMITNTGDVKVMDFGIAHATTDTTSAMTQTSAVIGTAQYLSPEQARGKVADGRSDIYATGCVFYELVTGHPPFAGDTPFSVAYQHVTEDPEPPSTLVEGLSPAEALALDAVTLTAMAKNPNDRYQNAEELAEELGTLARGGTPLAARSYAELPEEVEETVEEDVDKQEEEEPTRNPWRWVVAVLAVIFLSIAGVFAYNYLDLGGGERQTSQSIAIPQIANLSKEEALTKLESAGLKTTVIEETSPTVEKNHVIRTSPAENSRVPGGTTVEVYVSTGKEITEVPDLKNLNTADAQKKLDEEGLKLSTTVKEDNSDTVKEGLVIEQSPSAGSQVSKGTEVTITVSIGQKLVRVPAQKGTTFDTAQANLKAMGFGVQMQMVDGVEPEGTVIATAGEGTEVAEGTVVTVQVSNGQLIRTPNVVGMHVTQVGKALEAAGHSGATNQQTAPTTNLTEIDKVATQQPPAGTPIKKDQPVTIQVFGLAIPNVN</sequence>
<dbReference type="InterPro" id="IPR017441">
    <property type="entry name" value="Protein_kinase_ATP_BS"/>
</dbReference>
<dbReference type="FunFam" id="3.30.200.20:FF:000035">
    <property type="entry name" value="Serine/threonine protein kinase Stk1"/>
    <property type="match status" value="1"/>
</dbReference>
<evidence type="ECO:0000256" key="11">
    <source>
        <dbReference type="SAM" id="MobiDB-lite"/>
    </source>
</evidence>
<evidence type="ECO:0000259" key="13">
    <source>
        <dbReference type="PROSITE" id="PS51178"/>
    </source>
</evidence>
<dbReference type="STRING" id="1125779.HMPREF1219_01951"/>
<dbReference type="SUPFAM" id="SSF56112">
    <property type="entry name" value="Protein kinase-like (PK-like)"/>
    <property type="match status" value="1"/>
</dbReference>
<dbReference type="Gene3D" id="3.30.10.20">
    <property type="match status" value="4"/>
</dbReference>
<evidence type="ECO:0000256" key="7">
    <source>
        <dbReference type="ARBA" id="ARBA00022840"/>
    </source>
</evidence>
<evidence type="ECO:0000259" key="12">
    <source>
        <dbReference type="PROSITE" id="PS50011"/>
    </source>
</evidence>
<accession>S2Z210</accession>
<dbReference type="PROSITE" id="PS00108">
    <property type="entry name" value="PROTEIN_KINASE_ST"/>
    <property type="match status" value="1"/>
</dbReference>
<feature type="domain" description="PASTA" evidence="13">
    <location>
        <begin position="549"/>
        <end position="613"/>
    </location>
</feature>
<evidence type="ECO:0000313" key="15">
    <source>
        <dbReference type="Proteomes" id="UP000014408"/>
    </source>
</evidence>
<evidence type="ECO:0000313" key="14">
    <source>
        <dbReference type="EMBL" id="EPD68305.1"/>
    </source>
</evidence>
<feature type="compositionally biased region" description="Acidic residues" evidence="11">
    <location>
        <begin position="287"/>
        <end position="306"/>
    </location>
</feature>
<keyword evidence="3" id="KW-0808">Transferase</keyword>
<dbReference type="PROSITE" id="PS50011">
    <property type="entry name" value="PROTEIN_KINASE_DOM"/>
    <property type="match status" value="1"/>
</dbReference>
<feature type="domain" description="PASTA" evidence="13">
    <location>
        <begin position="344"/>
        <end position="410"/>
    </location>
</feature>
<keyword evidence="7 10" id="KW-0067">ATP-binding</keyword>
<keyword evidence="2" id="KW-0723">Serine/threonine-protein kinase</keyword>
<dbReference type="EMBL" id="ATBY01000016">
    <property type="protein sequence ID" value="EPD68305.1"/>
    <property type="molecule type" value="Genomic_DNA"/>
</dbReference>
<dbReference type="Pfam" id="PF00069">
    <property type="entry name" value="Pkinase"/>
    <property type="match status" value="1"/>
</dbReference>
<dbReference type="SMART" id="SM00220">
    <property type="entry name" value="S_TKc"/>
    <property type="match status" value="1"/>
</dbReference>
<dbReference type="PROSITE" id="PS00107">
    <property type="entry name" value="PROTEIN_KINASE_ATP"/>
    <property type="match status" value="1"/>
</dbReference>
<dbReference type="Gene3D" id="1.10.510.10">
    <property type="entry name" value="Transferase(Phosphotransferase) domain 1"/>
    <property type="match status" value="1"/>
</dbReference>
<dbReference type="InterPro" id="IPR000719">
    <property type="entry name" value="Prot_kinase_dom"/>
</dbReference>
<feature type="domain" description="PASTA" evidence="13">
    <location>
        <begin position="480"/>
        <end position="544"/>
    </location>
</feature>
<comment type="catalytic activity">
    <reaction evidence="8">
        <text>L-threonyl-[protein] + ATP = O-phospho-L-threonyl-[protein] + ADP + H(+)</text>
        <dbReference type="Rhea" id="RHEA:46608"/>
        <dbReference type="Rhea" id="RHEA-COMP:11060"/>
        <dbReference type="Rhea" id="RHEA-COMP:11605"/>
        <dbReference type="ChEBI" id="CHEBI:15378"/>
        <dbReference type="ChEBI" id="CHEBI:30013"/>
        <dbReference type="ChEBI" id="CHEBI:30616"/>
        <dbReference type="ChEBI" id="CHEBI:61977"/>
        <dbReference type="ChEBI" id="CHEBI:456216"/>
        <dbReference type="EC" id="2.7.11.1"/>
    </reaction>
</comment>
<dbReference type="CDD" id="cd06577">
    <property type="entry name" value="PASTA_pknB"/>
    <property type="match status" value="3"/>
</dbReference>
<proteinExistence type="predicted"/>
<keyword evidence="5 10" id="KW-0547">Nucleotide-binding</keyword>
<evidence type="ECO:0000256" key="10">
    <source>
        <dbReference type="PROSITE-ProRule" id="PRU10141"/>
    </source>
</evidence>
<name>S2Z210_9CORY</name>
<dbReference type="AlphaFoldDB" id="S2Z210"/>
<dbReference type="PATRIC" id="fig|1125779.3.peg.1899"/>
<feature type="domain" description="Protein kinase" evidence="12">
    <location>
        <begin position="7"/>
        <end position="272"/>
    </location>
</feature>
<feature type="region of interest" description="Disordered" evidence="11">
    <location>
        <begin position="377"/>
        <end position="400"/>
    </location>
</feature>
<dbReference type="Pfam" id="PF03793">
    <property type="entry name" value="PASTA"/>
    <property type="match status" value="4"/>
</dbReference>
<feature type="region of interest" description="Disordered" evidence="11">
    <location>
        <begin position="287"/>
        <end position="307"/>
    </location>
</feature>
<feature type="domain" description="PASTA" evidence="13">
    <location>
        <begin position="411"/>
        <end position="479"/>
    </location>
</feature>
<evidence type="ECO:0000256" key="1">
    <source>
        <dbReference type="ARBA" id="ARBA00012513"/>
    </source>
</evidence>